<keyword evidence="11" id="KW-1185">Reference proteome</keyword>
<dbReference type="EC" id="4.3.1.19" evidence="4"/>
<dbReference type="OrthoDB" id="9811476at2"/>
<comment type="catalytic activity">
    <reaction evidence="1">
        <text>L-threonine = 2-oxobutanoate + NH4(+)</text>
        <dbReference type="Rhea" id="RHEA:22108"/>
        <dbReference type="ChEBI" id="CHEBI:16763"/>
        <dbReference type="ChEBI" id="CHEBI:28938"/>
        <dbReference type="ChEBI" id="CHEBI:57926"/>
        <dbReference type="EC" id="4.3.1.19"/>
    </reaction>
</comment>
<gene>
    <name evidence="10" type="ORF">CHR53_16235</name>
</gene>
<dbReference type="PROSITE" id="PS00165">
    <property type="entry name" value="DEHYDRATASE_SER_THR"/>
    <property type="match status" value="1"/>
</dbReference>
<reference evidence="10 11" key="1">
    <citation type="submission" date="2017-07" db="EMBL/GenBank/DDBJ databases">
        <title>The complete genome sequence of Bacillus mesonae strain H20-5, an efficient strain improving plant abiotic stress resistance.</title>
        <authorList>
            <person name="Kim S.Y."/>
            <person name="Song H."/>
            <person name="Sang M.K."/>
            <person name="Weon H.-Y."/>
            <person name="Song J."/>
        </authorList>
    </citation>
    <scope>NUCLEOTIDE SEQUENCE [LARGE SCALE GENOMIC DNA]</scope>
    <source>
        <strain evidence="10 11">H20-5</strain>
    </source>
</reference>
<keyword evidence="5" id="KW-0663">Pyridoxal phosphate</keyword>
<dbReference type="FunFam" id="3.40.50.1100:FF:000005">
    <property type="entry name" value="Threonine dehydratase catabolic"/>
    <property type="match status" value="1"/>
</dbReference>
<evidence type="ECO:0000256" key="5">
    <source>
        <dbReference type="ARBA" id="ARBA00022898"/>
    </source>
</evidence>
<dbReference type="GO" id="GO:0006567">
    <property type="term" value="P:L-threonine catabolic process"/>
    <property type="evidence" value="ECO:0007669"/>
    <property type="project" value="TreeGrafter"/>
</dbReference>
<accession>A0A3Q9QYQ0</accession>
<dbReference type="InterPro" id="IPR001926">
    <property type="entry name" value="TrpB-like_PALP"/>
</dbReference>
<dbReference type="PANTHER" id="PTHR48078">
    <property type="entry name" value="THREONINE DEHYDRATASE, MITOCHONDRIAL-RELATED"/>
    <property type="match status" value="1"/>
</dbReference>
<evidence type="ECO:0000259" key="9">
    <source>
        <dbReference type="Pfam" id="PF00291"/>
    </source>
</evidence>
<dbReference type="GO" id="GO:0003941">
    <property type="term" value="F:L-serine ammonia-lyase activity"/>
    <property type="evidence" value="ECO:0007669"/>
    <property type="project" value="TreeGrafter"/>
</dbReference>
<name>A0A3Q9QYQ0_9BACI</name>
<dbReference type="FunFam" id="3.40.50.1100:FF:000007">
    <property type="entry name" value="L-threonine dehydratase catabolic TdcB"/>
    <property type="match status" value="1"/>
</dbReference>
<feature type="domain" description="Tryptophan synthase beta chain-like PALP" evidence="9">
    <location>
        <begin position="14"/>
        <end position="303"/>
    </location>
</feature>
<evidence type="ECO:0000256" key="3">
    <source>
        <dbReference type="ARBA" id="ARBA00010869"/>
    </source>
</evidence>
<organism evidence="10 11">
    <name type="scientific">Neobacillus mesonae</name>
    <dbReference type="NCBI Taxonomy" id="1193713"/>
    <lineage>
        <taxon>Bacteria</taxon>
        <taxon>Bacillati</taxon>
        <taxon>Bacillota</taxon>
        <taxon>Bacilli</taxon>
        <taxon>Bacillales</taxon>
        <taxon>Bacillaceae</taxon>
        <taxon>Neobacillus</taxon>
    </lineage>
</organism>
<evidence type="ECO:0000256" key="6">
    <source>
        <dbReference type="ARBA" id="ARBA00023239"/>
    </source>
</evidence>
<evidence type="ECO:0000256" key="4">
    <source>
        <dbReference type="ARBA" id="ARBA00012096"/>
    </source>
</evidence>
<evidence type="ECO:0000313" key="10">
    <source>
        <dbReference type="EMBL" id="AZU65011.1"/>
    </source>
</evidence>
<sequence length="315" mass="33733">MLTLSKIQEARENISSFIKKTPVLSYGDPLSQNGENTIFLKAEHLQLTRSFKIRGATNKIRKEAAIGARHVVTASSGNHGQAVACNAFHLGIKATIVTPTDVVLPKLQAIKNYNADVVMHGTTSDERLSYAGSLLQDKGTVFIPPYDDYDIMAGQGTIGLEILEQVDELDAVYVPIGGGGLISGVATAIKESNPNVKVIGVEPQLANDTFLSLQAGERVNIGSEAAGTIADGLRTNTPGEKTFPILQKYVDEIRLVSEEQICQAFTWALTQMNQLIEPSSAVAVAAALSHPKQGERVLAVVSGGNVDPKILRELF</sequence>
<dbReference type="KEGG" id="nmk:CHR53_16235"/>
<dbReference type="GO" id="GO:0006565">
    <property type="term" value="P:L-serine catabolic process"/>
    <property type="evidence" value="ECO:0007669"/>
    <property type="project" value="TreeGrafter"/>
</dbReference>
<dbReference type="CDD" id="cd01562">
    <property type="entry name" value="Thr-dehyd"/>
    <property type="match status" value="1"/>
</dbReference>
<dbReference type="InterPro" id="IPR050147">
    <property type="entry name" value="Ser/Thr_Dehydratase"/>
</dbReference>
<dbReference type="EMBL" id="CP022572">
    <property type="protein sequence ID" value="AZU65011.1"/>
    <property type="molecule type" value="Genomic_DNA"/>
</dbReference>
<evidence type="ECO:0000256" key="7">
    <source>
        <dbReference type="ARBA" id="ARBA00025527"/>
    </source>
</evidence>
<proteinExistence type="inferred from homology"/>
<dbReference type="InterPro" id="IPR000634">
    <property type="entry name" value="Ser/Thr_deHydtase_PyrdxlP-BS"/>
</dbReference>
<dbReference type="Proteomes" id="UP000282892">
    <property type="component" value="Chromosome"/>
</dbReference>
<comment type="cofactor">
    <cofactor evidence="2">
        <name>pyridoxal 5'-phosphate</name>
        <dbReference type="ChEBI" id="CHEBI:597326"/>
    </cofactor>
</comment>
<dbReference type="Gene3D" id="3.40.50.1100">
    <property type="match status" value="2"/>
</dbReference>
<dbReference type="AlphaFoldDB" id="A0A3Q9QYQ0"/>
<dbReference type="GO" id="GO:0009097">
    <property type="term" value="P:isoleucine biosynthetic process"/>
    <property type="evidence" value="ECO:0007669"/>
    <property type="project" value="TreeGrafter"/>
</dbReference>
<dbReference type="STRING" id="1193713.GCA_001636315_00070"/>
<dbReference type="GO" id="GO:0004794">
    <property type="term" value="F:threonine deaminase activity"/>
    <property type="evidence" value="ECO:0007669"/>
    <property type="project" value="UniProtKB-EC"/>
</dbReference>
<dbReference type="PANTHER" id="PTHR48078:SF6">
    <property type="entry name" value="L-THREONINE DEHYDRATASE CATABOLIC TDCB"/>
    <property type="match status" value="1"/>
</dbReference>
<dbReference type="Pfam" id="PF00291">
    <property type="entry name" value="PALP"/>
    <property type="match status" value="1"/>
</dbReference>
<comment type="function">
    <text evidence="7">Catalyzes the anaerobic formation of alpha-ketobutyrate and ammonia from threonine in a two-step reaction. The first step involved a dehydration of threonine and a production of enamine intermediates (aminocrotonate), which tautomerizes to its imine form (iminobutyrate). Both intermediates are unstable and short-lived. The second step is the nonenzymatic hydrolysis of the enamine/imine intermediates to form 2-ketobutyrate and free ammonia. In the low water environment of the cell, the second step is accelerated by RidA.</text>
</comment>
<evidence type="ECO:0000256" key="8">
    <source>
        <dbReference type="ARBA" id="ARBA00031427"/>
    </source>
</evidence>
<dbReference type="InterPro" id="IPR036052">
    <property type="entry name" value="TrpB-like_PALP_sf"/>
</dbReference>
<comment type="similarity">
    <text evidence="3">Belongs to the serine/threonine dehydratase family.</text>
</comment>
<evidence type="ECO:0000256" key="1">
    <source>
        <dbReference type="ARBA" id="ARBA00001274"/>
    </source>
</evidence>
<dbReference type="SUPFAM" id="SSF53686">
    <property type="entry name" value="Tryptophan synthase beta subunit-like PLP-dependent enzymes"/>
    <property type="match status" value="1"/>
</dbReference>
<dbReference type="GO" id="GO:0030170">
    <property type="term" value="F:pyridoxal phosphate binding"/>
    <property type="evidence" value="ECO:0007669"/>
    <property type="project" value="InterPro"/>
</dbReference>
<evidence type="ECO:0000256" key="2">
    <source>
        <dbReference type="ARBA" id="ARBA00001933"/>
    </source>
</evidence>
<evidence type="ECO:0000313" key="11">
    <source>
        <dbReference type="Proteomes" id="UP000282892"/>
    </source>
</evidence>
<keyword evidence="6" id="KW-0456">Lyase</keyword>
<protein>
    <recommendedName>
        <fullName evidence="4">threonine ammonia-lyase</fullName>
        <ecNumber evidence="4">4.3.1.19</ecNumber>
    </recommendedName>
    <alternativeName>
        <fullName evidence="8">Threonine deaminase</fullName>
    </alternativeName>
</protein>